<keyword evidence="2" id="KW-0808">Transferase</keyword>
<comment type="caution">
    <text evidence="5">The sequence shown here is derived from an EMBL/GenBank/DDBJ whole genome shotgun (WGS) entry which is preliminary data.</text>
</comment>
<comment type="cofactor">
    <cofactor evidence="1">
        <name>Zn(2+)</name>
        <dbReference type="ChEBI" id="CHEBI:29105"/>
    </cofactor>
</comment>
<keyword evidence="4" id="KW-0862">Zinc</keyword>
<proteinExistence type="predicted"/>
<organism evidence="5 6">
    <name type="scientific">Desulfofundulus salinus</name>
    <dbReference type="NCBI Taxonomy" id="2419843"/>
    <lineage>
        <taxon>Bacteria</taxon>
        <taxon>Bacillati</taxon>
        <taxon>Bacillota</taxon>
        <taxon>Clostridia</taxon>
        <taxon>Eubacteriales</taxon>
        <taxon>Peptococcaceae</taxon>
        <taxon>Desulfofundulus</taxon>
    </lineage>
</organism>
<accession>A0A494WY83</accession>
<name>A0A494WY83_9FIRM</name>
<keyword evidence="6" id="KW-1185">Reference proteome</keyword>
<evidence type="ECO:0000313" key="5">
    <source>
        <dbReference type="EMBL" id="RKO65494.1"/>
    </source>
</evidence>
<dbReference type="OrthoDB" id="63399at2"/>
<dbReference type="AlphaFoldDB" id="A0A494WY83"/>
<dbReference type="GO" id="GO:0043720">
    <property type="term" value="F:3-keto-5-aminohexanoate cleavage activity"/>
    <property type="evidence" value="ECO:0007669"/>
    <property type="project" value="InterPro"/>
</dbReference>
<evidence type="ECO:0000256" key="2">
    <source>
        <dbReference type="ARBA" id="ARBA00022679"/>
    </source>
</evidence>
<protein>
    <submittedName>
        <fullName evidence="5">3-keto-5-aminohexanoate cleavage protein</fullName>
    </submittedName>
</protein>
<evidence type="ECO:0000256" key="1">
    <source>
        <dbReference type="ARBA" id="ARBA00001947"/>
    </source>
</evidence>
<dbReference type="Proteomes" id="UP000271256">
    <property type="component" value="Unassembled WGS sequence"/>
</dbReference>
<dbReference type="Pfam" id="PF05853">
    <property type="entry name" value="BKACE"/>
    <property type="match status" value="1"/>
</dbReference>
<evidence type="ECO:0000256" key="3">
    <source>
        <dbReference type="ARBA" id="ARBA00022723"/>
    </source>
</evidence>
<dbReference type="GO" id="GO:0046872">
    <property type="term" value="F:metal ion binding"/>
    <property type="evidence" value="ECO:0007669"/>
    <property type="project" value="UniProtKB-KW"/>
</dbReference>
<dbReference type="PANTHER" id="PTHR37418:SF2">
    <property type="entry name" value="3-KETO-5-AMINOHEXANOATE CLEAVAGE ENZYME"/>
    <property type="match status" value="1"/>
</dbReference>
<sequence>MKRKVIITVAPVGSVPTKKDNPHTPITPSEIARDVVACYHLGASVAHIHARDDSGKPTADVNRYREIKELIEKECDIIIQLSTGARTGNHFERGACIDLRPEMASLTTGSSNFSNGVNLNPPDLIEYLAQKMYENGVVPEIEVFDISMVDNARFLLKKGVLRPPLNFNLVFNVPGSMSGTPKNLLHMVEILPEKSTFSVTAIGRVQTDLITMAVILGGNIRVGLEDNLFYSYEDKMFGTNMMFVERAVRIIKELGREVARPDEAREILQLGRR</sequence>
<dbReference type="InterPro" id="IPR008567">
    <property type="entry name" value="BKACE"/>
</dbReference>
<dbReference type="InterPro" id="IPR013785">
    <property type="entry name" value="Aldolase_TIM"/>
</dbReference>
<evidence type="ECO:0000313" key="6">
    <source>
        <dbReference type="Proteomes" id="UP000271256"/>
    </source>
</evidence>
<evidence type="ECO:0000256" key="4">
    <source>
        <dbReference type="ARBA" id="ARBA00022833"/>
    </source>
</evidence>
<reference evidence="5 6" key="1">
    <citation type="submission" date="2018-10" db="EMBL/GenBank/DDBJ databases">
        <authorList>
            <person name="Grouzdev D.S."/>
            <person name="Krutkina M.S."/>
            <person name="Tourova T.P."/>
            <person name="Nazina T.N."/>
        </authorList>
    </citation>
    <scope>NUCLEOTIDE SEQUENCE [LARGE SCALE GENOMIC DNA]</scope>
    <source>
        <strain evidence="5 6">435</strain>
    </source>
</reference>
<keyword evidence="3" id="KW-0479">Metal-binding</keyword>
<gene>
    <name evidence="5" type="ORF">D7024_14445</name>
</gene>
<dbReference type="RefSeq" id="WP_121452618.1">
    <property type="nucleotide sequence ID" value="NZ_RBWE01000003.1"/>
</dbReference>
<dbReference type="EMBL" id="RBWE01000003">
    <property type="protein sequence ID" value="RKO65494.1"/>
    <property type="molecule type" value="Genomic_DNA"/>
</dbReference>
<dbReference type="Gene3D" id="3.20.20.70">
    <property type="entry name" value="Aldolase class I"/>
    <property type="match status" value="1"/>
</dbReference>
<dbReference type="PANTHER" id="PTHR37418">
    <property type="entry name" value="3-KETO-5-AMINOHEXANOATE CLEAVAGE ENZYME-RELATED"/>
    <property type="match status" value="1"/>
</dbReference>